<proteinExistence type="predicted"/>
<accession>A1ZQG6</accession>
<feature type="signal peptide" evidence="1">
    <location>
        <begin position="1"/>
        <end position="22"/>
    </location>
</feature>
<evidence type="ECO:0000313" key="2">
    <source>
        <dbReference type="EMBL" id="EAY27338.1"/>
    </source>
</evidence>
<dbReference type="EMBL" id="AAWS01000024">
    <property type="protein sequence ID" value="EAY27338.1"/>
    <property type="molecule type" value="Genomic_DNA"/>
</dbReference>
<dbReference type="RefSeq" id="WP_002699686.1">
    <property type="nucleotide sequence ID" value="NZ_AAWS01000024.1"/>
</dbReference>
<gene>
    <name evidence="2" type="ORF">M23134_08290</name>
</gene>
<name>A1ZQG6_MICM2</name>
<dbReference type="Proteomes" id="UP000004095">
    <property type="component" value="Unassembled WGS sequence"/>
</dbReference>
<protein>
    <recommendedName>
        <fullName evidence="4">Lipocalin-like domain-containing protein</fullName>
    </recommendedName>
</protein>
<reference evidence="2 3" key="1">
    <citation type="submission" date="2007-01" db="EMBL/GenBank/DDBJ databases">
        <authorList>
            <person name="Haygood M."/>
            <person name="Podell S."/>
            <person name="Anderson C."/>
            <person name="Hopkinson B."/>
            <person name="Roe K."/>
            <person name="Barbeau K."/>
            <person name="Gaasterland T."/>
            <person name="Ferriera S."/>
            <person name="Johnson J."/>
            <person name="Kravitz S."/>
            <person name="Beeson K."/>
            <person name="Sutton G."/>
            <person name="Rogers Y.-H."/>
            <person name="Friedman R."/>
            <person name="Frazier M."/>
            <person name="Venter J.C."/>
        </authorList>
    </citation>
    <scope>NUCLEOTIDE SEQUENCE [LARGE SCALE GENOMIC DNA]</scope>
    <source>
        <strain evidence="2 3">ATCC 23134</strain>
    </source>
</reference>
<evidence type="ECO:0000256" key="1">
    <source>
        <dbReference type="SAM" id="SignalP"/>
    </source>
</evidence>
<organism evidence="2 3">
    <name type="scientific">Microscilla marina ATCC 23134</name>
    <dbReference type="NCBI Taxonomy" id="313606"/>
    <lineage>
        <taxon>Bacteria</taxon>
        <taxon>Pseudomonadati</taxon>
        <taxon>Bacteroidota</taxon>
        <taxon>Cytophagia</taxon>
        <taxon>Cytophagales</taxon>
        <taxon>Microscillaceae</taxon>
        <taxon>Microscilla</taxon>
    </lineage>
</organism>
<comment type="caution">
    <text evidence="2">The sequence shown here is derived from an EMBL/GenBank/DDBJ whole genome shotgun (WGS) entry which is preliminary data.</text>
</comment>
<keyword evidence="3" id="KW-1185">Reference proteome</keyword>
<evidence type="ECO:0000313" key="3">
    <source>
        <dbReference type="Proteomes" id="UP000004095"/>
    </source>
</evidence>
<sequence length="136" mass="15308">MKTYTKAMITCFTLLVALSAFTPVVDAGKEKLLIRKWMPEKIVMGEHTKEFDLDDGEERSIEFKKNGKYAKDGEPDSGSWKLSEDGKKLIMEGGEFGSEWTIDELSKCRCTITTGKNGESATLYLIPYKAPVKKKE</sequence>
<dbReference type="AlphaFoldDB" id="A1ZQG6"/>
<evidence type="ECO:0008006" key="4">
    <source>
        <dbReference type="Google" id="ProtNLM"/>
    </source>
</evidence>
<keyword evidence="1" id="KW-0732">Signal</keyword>
<dbReference type="OrthoDB" id="950800at2"/>
<feature type="chain" id="PRO_5002642366" description="Lipocalin-like domain-containing protein" evidence="1">
    <location>
        <begin position="23"/>
        <end position="136"/>
    </location>
</feature>